<name>A0A9N7TPU0_PLEPL</name>
<comment type="caution">
    <text evidence="2">The sequence shown here is derived from an EMBL/GenBank/DDBJ whole genome shotgun (WGS) entry which is preliminary data.</text>
</comment>
<reference evidence="2" key="1">
    <citation type="submission" date="2020-03" db="EMBL/GenBank/DDBJ databases">
        <authorList>
            <person name="Weist P."/>
        </authorList>
    </citation>
    <scope>NUCLEOTIDE SEQUENCE</scope>
</reference>
<evidence type="ECO:0000313" key="3">
    <source>
        <dbReference type="Proteomes" id="UP001153269"/>
    </source>
</evidence>
<evidence type="ECO:0000256" key="1">
    <source>
        <dbReference type="SAM" id="MobiDB-lite"/>
    </source>
</evidence>
<dbReference type="AlphaFoldDB" id="A0A9N7TPU0"/>
<proteinExistence type="predicted"/>
<keyword evidence="3" id="KW-1185">Reference proteome</keyword>
<gene>
    <name evidence="2" type="ORF">PLEPLA_LOCUS4035</name>
</gene>
<sequence length="140" mass="15980">MLEEKLQKYKARLLREIKQNEQQKKASTATESKMNDMHTPRMENEDIMAKFEAKDRSESTTTLAQLEDALHKETVQRKIYFDVTQTITTVFTLNDALISLSSRPYINNVMQLNLLHLVLTTLACSFGSRASVAAPWIAVC</sequence>
<feature type="region of interest" description="Disordered" evidence="1">
    <location>
        <begin position="17"/>
        <end position="42"/>
    </location>
</feature>
<organism evidence="2 3">
    <name type="scientific">Pleuronectes platessa</name>
    <name type="common">European plaice</name>
    <dbReference type="NCBI Taxonomy" id="8262"/>
    <lineage>
        <taxon>Eukaryota</taxon>
        <taxon>Metazoa</taxon>
        <taxon>Chordata</taxon>
        <taxon>Craniata</taxon>
        <taxon>Vertebrata</taxon>
        <taxon>Euteleostomi</taxon>
        <taxon>Actinopterygii</taxon>
        <taxon>Neopterygii</taxon>
        <taxon>Teleostei</taxon>
        <taxon>Neoteleostei</taxon>
        <taxon>Acanthomorphata</taxon>
        <taxon>Carangaria</taxon>
        <taxon>Pleuronectiformes</taxon>
        <taxon>Pleuronectoidei</taxon>
        <taxon>Pleuronectidae</taxon>
        <taxon>Pleuronectes</taxon>
    </lineage>
</organism>
<accession>A0A9N7TPU0</accession>
<feature type="compositionally biased region" description="Basic and acidic residues" evidence="1">
    <location>
        <begin position="33"/>
        <end position="42"/>
    </location>
</feature>
<dbReference type="Proteomes" id="UP001153269">
    <property type="component" value="Unassembled WGS sequence"/>
</dbReference>
<evidence type="ECO:0000313" key="2">
    <source>
        <dbReference type="EMBL" id="CAB1416244.1"/>
    </source>
</evidence>
<dbReference type="EMBL" id="CADEAL010000199">
    <property type="protein sequence ID" value="CAB1416244.1"/>
    <property type="molecule type" value="Genomic_DNA"/>
</dbReference>
<protein>
    <submittedName>
        <fullName evidence="2">Uncharacterized protein</fullName>
    </submittedName>
</protein>